<evidence type="ECO:0000313" key="4">
    <source>
        <dbReference type="Proteomes" id="UP000637423"/>
    </source>
</evidence>
<dbReference type="GO" id="GO:0003700">
    <property type="term" value="F:DNA-binding transcription factor activity"/>
    <property type="evidence" value="ECO:0007669"/>
    <property type="project" value="TreeGrafter"/>
</dbReference>
<evidence type="ECO:0000256" key="1">
    <source>
        <dbReference type="ARBA" id="ARBA00023125"/>
    </source>
</evidence>
<protein>
    <recommendedName>
        <fullName evidence="2">HTH cro/C1-type domain-containing protein</fullName>
    </recommendedName>
</protein>
<name>A0A916V1P0_9BURK</name>
<evidence type="ECO:0000259" key="2">
    <source>
        <dbReference type="PROSITE" id="PS50943"/>
    </source>
</evidence>
<accession>A0A916V1P0</accession>
<proteinExistence type="predicted"/>
<organism evidence="3 4">
    <name type="scientific">Undibacterium terreum</name>
    <dbReference type="NCBI Taxonomy" id="1224302"/>
    <lineage>
        <taxon>Bacteria</taxon>
        <taxon>Pseudomonadati</taxon>
        <taxon>Pseudomonadota</taxon>
        <taxon>Betaproteobacteria</taxon>
        <taxon>Burkholderiales</taxon>
        <taxon>Oxalobacteraceae</taxon>
        <taxon>Undibacterium</taxon>
    </lineage>
</organism>
<dbReference type="SUPFAM" id="SSF47413">
    <property type="entry name" value="lambda repressor-like DNA-binding domains"/>
    <property type="match status" value="1"/>
</dbReference>
<dbReference type="PANTHER" id="PTHR46797">
    <property type="entry name" value="HTH-TYPE TRANSCRIPTIONAL REGULATOR"/>
    <property type="match status" value="1"/>
</dbReference>
<gene>
    <name evidence="3" type="ORF">GCM10011396_50140</name>
</gene>
<reference evidence="3" key="1">
    <citation type="journal article" date="2014" name="Int. J. Syst. Evol. Microbiol.">
        <title>Complete genome sequence of Corynebacterium casei LMG S-19264T (=DSM 44701T), isolated from a smear-ripened cheese.</title>
        <authorList>
            <consortium name="US DOE Joint Genome Institute (JGI-PGF)"/>
            <person name="Walter F."/>
            <person name="Albersmeier A."/>
            <person name="Kalinowski J."/>
            <person name="Ruckert C."/>
        </authorList>
    </citation>
    <scope>NUCLEOTIDE SEQUENCE</scope>
    <source>
        <strain evidence="3">CGMCC 1.10998</strain>
    </source>
</reference>
<sequence>MLAYNPANQVVKKRKPSELIPRVGKNVAAQRKMLGLTQDQFAGLVDVEVETISRIERGATAPSLALLEEIAVQLEIPIAELLDSGPVKRISEAEIVSNLVGKMKPKDRSFVVDFVRLFFERSR</sequence>
<dbReference type="Pfam" id="PF01381">
    <property type="entry name" value="HTH_3"/>
    <property type="match status" value="1"/>
</dbReference>
<dbReference type="RefSeq" id="WP_188568908.1">
    <property type="nucleotide sequence ID" value="NZ_BMED01000007.1"/>
</dbReference>
<reference evidence="3" key="2">
    <citation type="submission" date="2020-09" db="EMBL/GenBank/DDBJ databases">
        <authorList>
            <person name="Sun Q."/>
            <person name="Zhou Y."/>
        </authorList>
    </citation>
    <scope>NUCLEOTIDE SEQUENCE</scope>
    <source>
        <strain evidence="3">CGMCC 1.10998</strain>
    </source>
</reference>
<dbReference type="EMBL" id="BMED01000007">
    <property type="protein sequence ID" value="GGC96682.1"/>
    <property type="molecule type" value="Genomic_DNA"/>
</dbReference>
<dbReference type="PANTHER" id="PTHR46797:SF1">
    <property type="entry name" value="METHYLPHOSPHONATE SYNTHASE"/>
    <property type="match status" value="1"/>
</dbReference>
<dbReference type="InterPro" id="IPR001387">
    <property type="entry name" value="Cro/C1-type_HTH"/>
</dbReference>
<dbReference type="CDD" id="cd00093">
    <property type="entry name" value="HTH_XRE"/>
    <property type="match status" value="1"/>
</dbReference>
<dbReference type="InterPro" id="IPR010982">
    <property type="entry name" value="Lambda_DNA-bd_dom_sf"/>
</dbReference>
<keyword evidence="4" id="KW-1185">Reference proteome</keyword>
<keyword evidence="1" id="KW-0238">DNA-binding</keyword>
<dbReference type="GO" id="GO:0005829">
    <property type="term" value="C:cytosol"/>
    <property type="evidence" value="ECO:0007669"/>
    <property type="project" value="TreeGrafter"/>
</dbReference>
<dbReference type="PROSITE" id="PS50943">
    <property type="entry name" value="HTH_CROC1"/>
    <property type="match status" value="1"/>
</dbReference>
<dbReference type="GO" id="GO:0003677">
    <property type="term" value="F:DNA binding"/>
    <property type="evidence" value="ECO:0007669"/>
    <property type="project" value="UniProtKB-KW"/>
</dbReference>
<dbReference type="InterPro" id="IPR050807">
    <property type="entry name" value="TransReg_Diox_bact_type"/>
</dbReference>
<dbReference type="Proteomes" id="UP000637423">
    <property type="component" value="Unassembled WGS sequence"/>
</dbReference>
<evidence type="ECO:0000313" key="3">
    <source>
        <dbReference type="EMBL" id="GGC96682.1"/>
    </source>
</evidence>
<dbReference type="SMART" id="SM00530">
    <property type="entry name" value="HTH_XRE"/>
    <property type="match status" value="1"/>
</dbReference>
<comment type="caution">
    <text evidence="3">The sequence shown here is derived from an EMBL/GenBank/DDBJ whole genome shotgun (WGS) entry which is preliminary data.</text>
</comment>
<dbReference type="Gene3D" id="1.10.260.40">
    <property type="entry name" value="lambda repressor-like DNA-binding domains"/>
    <property type="match status" value="1"/>
</dbReference>
<feature type="domain" description="HTH cro/C1-type" evidence="2">
    <location>
        <begin position="27"/>
        <end position="81"/>
    </location>
</feature>
<dbReference type="AlphaFoldDB" id="A0A916V1P0"/>